<keyword evidence="2" id="KW-1185">Reference proteome</keyword>
<dbReference type="Proteomes" id="UP000218334">
    <property type="component" value="Unassembled WGS sequence"/>
</dbReference>
<gene>
    <name evidence="1" type="ORF">ARMSODRAFT_841116</name>
</gene>
<evidence type="ECO:0000313" key="2">
    <source>
        <dbReference type="Proteomes" id="UP000218334"/>
    </source>
</evidence>
<sequence length="115" mass="12354">STTPWEAPTGPEAYQKLKELRPVGNHAHAFQEAWEGNLALKLHALLDSMKVKCTSTDVVRIGNAGESSAPVTLWIGVMPASLSGDDGVVVASKCRELLVESNITDIDVEIRESVV</sequence>
<feature type="non-terminal residue" evidence="1">
    <location>
        <position position="115"/>
    </location>
</feature>
<protein>
    <submittedName>
        <fullName evidence="1">Uncharacterized protein</fullName>
    </submittedName>
</protein>
<dbReference type="EMBL" id="KZ293462">
    <property type="protein sequence ID" value="PBK62891.1"/>
    <property type="molecule type" value="Genomic_DNA"/>
</dbReference>
<feature type="non-terminal residue" evidence="1">
    <location>
        <position position="1"/>
    </location>
</feature>
<proteinExistence type="predicted"/>
<accession>A0A2H3AW06</accession>
<name>A0A2H3AW06_9AGAR</name>
<reference evidence="2" key="1">
    <citation type="journal article" date="2017" name="Nat. Ecol. Evol.">
        <title>Genome expansion and lineage-specific genetic innovations in the forest pathogenic fungi Armillaria.</title>
        <authorList>
            <person name="Sipos G."/>
            <person name="Prasanna A.N."/>
            <person name="Walter M.C."/>
            <person name="O'Connor E."/>
            <person name="Balint B."/>
            <person name="Krizsan K."/>
            <person name="Kiss B."/>
            <person name="Hess J."/>
            <person name="Varga T."/>
            <person name="Slot J."/>
            <person name="Riley R."/>
            <person name="Boka B."/>
            <person name="Rigling D."/>
            <person name="Barry K."/>
            <person name="Lee J."/>
            <person name="Mihaltcheva S."/>
            <person name="LaButti K."/>
            <person name="Lipzen A."/>
            <person name="Waldron R."/>
            <person name="Moloney N.M."/>
            <person name="Sperisen C."/>
            <person name="Kredics L."/>
            <person name="Vagvoelgyi C."/>
            <person name="Patrignani A."/>
            <person name="Fitzpatrick D."/>
            <person name="Nagy I."/>
            <person name="Doyle S."/>
            <person name="Anderson J.B."/>
            <person name="Grigoriev I.V."/>
            <person name="Gueldener U."/>
            <person name="Muensterkoetter M."/>
            <person name="Nagy L.G."/>
        </authorList>
    </citation>
    <scope>NUCLEOTIDE SEQUENCE [LARGE SCALE GENOMIC DNA]</scope>
    <source>
        <strain evidence="2">28-4</strain>
    </source>
</reference>
<dbReference type="STRING" id="1076256.A0A2H3AW06"/>
<organism evidence="1 2">
    <name type="scientific">Armillaria solidipes</name>
    <dbReference type="NCBI Taxonomy" id="1076256"/>
    <lineage>
        <taxon>Eukaryota</taxon>
        <taxon>Fungi</taxon>
        <taxon>Dikarya</taxon>
        <taxon>Basidiomycota</taxon>
        <taxon>Agaricomycotina</taxon>
        <taxon>Agaricomycetes</taxon>
        <taxon>Agaricomycetidae</taxon>
        <taxon>Agaricales</taxon>
        <taxon>Marasmiineae</taxon>
        <taxon>Physalacriaceae</taxon>
        <taxon>Armillaria</taxon>
    </lineage>
</organism>
<evidence type="ECO:0000313" key="1">
    <source>
        <dbReference type="EMBL" id="PBK62891.1"/>
    </source>
</evidence>
<dbReference type="AlphaFoldDB" id="A0A2H3AW06"/>